<dbReference type="Gene3D" id="3.90.1150.10">
    <property type="entry name" value="Aspartate Aminotransferase, domain 1"/>
    <property type="match status" value="1"/>
</dbReference>
<keyword evidence="28" id="KW-1185">Reference proteome</keyword>
<dbReference type="InterPro" id="IPR012334">
    <property type="entry name" value="Pectin_lyas_fold"/>
</dbReference>
<comment type="caution">
    <text evidence="27">The sequence shown here is derived from an EMBL/GenBank/DDBJ whole genome shotgun (WGS) entry which is preliminary data.</text>
</comment>
<comment type="subunit">
    <text evidence="6">Homodimer.</text>
</comment>
<dbReference type="PROSITE" id="PS00388">
    <property type="entry name" value="PROTEASOME_ALPHA_1"/>
    <property type="match status" value="1"/>
</dbReference>
<comment type="similarity">
    <text evidence="18">Belongs to the class-I pyridoxal-phosphate-dependent aminotransferase family. Alanine aminotransferase subfamily.</text>
</comment>
<dbReference type="EMBL" id="PNBA02000015">
    <property type="protein sequence ID" value="KAG6397912.1"/>
    <property type="molecule type" value="Genomic_DNA"/>
</dbReference>
<reference evidence="27" key="2">
    <citation type="submission" date="2020-08" db="EMBL/GenBank/DDBJ databases">
        <title>Plant Genome Project.</title>
        <authorList>
            <person name="Zhang R.-G."/>
        </authorList>
    </citation>
    <scope>NUCLEOTIDE SEQUENCE</scope>
    <source>
        <strain evidence="27">Huo1</strain>
        <tissue evidence="27">Leaf</tissue>
    </source>
</reference>
<dbReference type="Pfam" id="PF00227">
    <property type="entry name" value="Proteasome"/>
    <property type="match status" value="1"/>
</dbReference>
<dbReference type="NCBIfam" id="NF003075">
    <property type="entry name" value="PRK03996.1"/>
    <property type="match status" value="1"/>
</dbReference>
<keyword evidence="7" id="KW-0963">Cytoplasm</keyword>
<dbReference type="Gene3D" id="3.60.20.10">
    <property type="entry name" value="Glutamine Phosphoribosylpyrophosphate, subunit 1, domain 1"/>
    <property type="match status" value="1"/>
</dbReference>
<keyword evidence="13 25" id="KW-0647">Proteasome</keyword>
<evidence type="ECO:0000256" key="2">
    <source>
        <dbReference type="ARBA" id="ARBA00002000"/>
    </source>
</evidence>
<sequence>MQSSITDVIDPVGWHVWSGDFALDTLTYREYQNTGVGASTSDRVDWKGYKVITSTAEAEGYTPGEFIAGGSWLPSTTFPYSLGKFLAGGLQHPTASSSLASSHSHHNLLPYSSLLLRFLTTTAANPSAPSESMSSDYSSTPVKIDSINPKVIYDSISSVTVCKECDAVLECEYAVRGEIVNLAQKLQEDLKVNPDSHPFDEIIYCNIGNPQSLGQQPITFFREVLALCDHPAILDKGETQGIFSADSIERAFQILDQIPGRATGAYSHSQGIKGLRDTICAGIEARDGFPADPNDIFLTDGASPAVHMMMQLLIRSKNDGILCPIPQYPLYSASIALHGGSLVPYYLDEATGWGLEVSDVKKQLETARSKGIGVRALVLAESNQQQIVEFCKKEGLVLLADEVYQENVYVPDKHFHSFKKVARSMGYGEKDISLVSFQSMSKGYYGECGKRGGYMEILASLVMSPPKVSVLSQHLSSISCAYCIEKFIFDAMQAGDESHESYTAERDAILSSLARRAKTLEDALNSSQHVAFQVHDFTSRGPDSSHLVSPHGVSQSVHERVSRLSNSSIVRILRTKESFLRLESKMFLTRTEYDRGVNTFSPEGRLFQVEYAIEAIKLGSTAIGVKTKEGVVLAVEKRITSPLLEPSSVEKIMEIDEHIGCAMSGLIADARTLVEHARVETQNHRFSYGEPMTVESTTQALCDLALRFGEGDEESMSRPFGVSLLIAGHDENGPCLYYTDPSGTFWQCNAKAIGSGSEGADSSLQEQYNKELTLKEAETIALSILKQVMEEKVTANNVDIAKVSPKYHLYSPSEVEEVISRL</sequence>
<dbReference type="InterPro" id="IPR045088">
    <property type="entry name" value="ALAT1/2-like"/>
</dbReference>
<evidence type="ECO:0000256" key="19">
    <source>
        <dbReference type="ARBA" id="ARBA00047928"/>
    </source>
</evidence>
<evidence type="ECO:0000256" key="11">
    <source>
        <dbReference type="ARBA" id="ARBA00022801"/>
    </source>
</evidence>
<dbReference type="InterPro" id="IPR000070">
    <property type="entry name" value="Pectinesterase_cat"/>
</dbReference>
<dbReference type="SUPFAM" id="SSF51126">
    <property type="entry name" value="Pectin lyase-like"/>
    <property type="match status" value="1"/>
</dbReference>
<evidence type="ECO:0000256" key="6">
    <source>
        <dbReference type="ARBA" id="ARBA00011738"/>
    </source>
</evidence>
<proteinExistence type="inferred from homology"/>
<evidence type="ECO:0000256" key="9">
    <source>
        <dbReference type="ARBA" id="ARBA00022576"/>
    </source>
</evidence>
<protein>
    <recommendedName>
        <fullName evidence="21">Alanine aminotransferase 1</fullName>
    </recommendedName>
    <alternativeName>
        <fullName evidence="23">Glutamate pyruvate transaminase 1</fullName>
    </alternativeName>
    <alternativeName>
        <fullName evidence="22">Glutamic--alanine transaminase 1</fullName>
    </alternativeName>
    <alternativeName>
        <fullName evidence="24">Glutamic--pyruvic transaminase 1</fullName>
    </alternativeName>
</protein>
<dbReference type="InterPro" id="IPR023332">
    <property type="entry name" value="Proteasome_alpha-type"/>
</dbReference>
<evidence type="ECO:0000256" key="4">
    <source>
        <dbReference type="ARBA" id="ARBA00004496"/>
    </source>
</evidence>
<dbReference type="InterPro" id="IPR033812">
    <property type="entry name" value="Proteasome_alpha_type_5"/>
</dbReference>
<evidence type="ECO:0000256" key="12">
    <source>
        <dbReference type="ARBA" id="ARBA00022898"/>
    </source>
</evidence>
<dbReference type="InterPro" id="IPR015421">
    <property type="entry name" value="PyrdxlP-dep_Trfase_major"/>
</dbReference>
<evidence type="ECO:0000256" key="16">
    <source>
        <dbReference type="ARBA" id="ARBA00023242"/>
    </source>
</evidence>
<dbReference type="GO" id="GO:0005634">
    <property type="term" value="C:nucleus"/>
    <property type="evidence" value="ECO:0007669"/>
    <property type="project" value="UniProtKB-SubCell"/>
</dbReference>
<evidence type="ECO:0000256" key="13">
    <source>
        <dbReference type="ARBA" id="ARBA00022942"/>
    </source>
</evidence>
<keyword evidence="15" id="KW-0063">Aspartyl esterase</keyword>
<dbReference type="Gene3D" id="1.10.287.1970">
    <property type="match status" value="1"/>
</dbReference>
<dbReference type="GO" id="GO:0030170">
    <property type="term" value="F:pyridoxal phosphate binding"/>
    <property type="evidence" value="ECO:0007669"/>
    <property type="project" value="InterPro"/>
</dbReference>
<dbReference type="InterPro" id="IPR015424">
    <property type="entry name" value="PyrdxlP-dep_Trfase"/>
</dbReference>
<keyword evidence="11" id="KW-0378">Hydrolase</keyword>
<dbReference type="GO" id="GO:0005737">
    <property type="term" value="C:cytoplasm"/>
    <property type="evidence" value="ECO:0007669"/>
    <property type="project" value="UniProtKB-SubCell"/>
</dbReference>
<dbReference type="GO" id="GO:0004540">
    <property type="term" value="F:RNA nuclease activity"/>
    <property type="evidence" value="ECO:0007669"/>
    <property type="project" value="UniProtKB-ARBA"/>
</dbReference>
<evidence type="ECO:0000256" key="20">
    <source>
        <dbReference type="ARBA" id="ARBA00059280"/>
    </source>
</evidence>
<evidence type="ECO:0000256" key="1">
    <source>
        <dbReference type="ARBA" id="ARBA00001933"/>
    </source>
</evidence>
<keyword evidence="12" id="KW-0663">Pyridoxal phosphate</keyword>
<comment type="cofactor">
    <cofactor evidence="1">
        <name>pyridoxal 5'-phosphate</name>
        <dbReference type="ChEBI" id="CHEBI:597326"/>
    </cofactor>
</comment>
<evidence type="ECO:0000313" key="27">
    <source>
        <dbReference type="EMBL" id="KAG6397912.1"/>
    </source>
</evidence>
<gene>
    <name evidence="27" type="ORF">SASPL_139362</name>
</gene>
<evidence type="ECO:0000256" key="17">
    <source>
        <dbReference type="ARBA" id="ARBA00025709"/>
    </source>
</evidence>
<keyword evidence="8" id="KW-0597">Phosphoprotein</keyword>
<dbReference type="FunFam" id="3.60.20.10:FF:000029">
    <property type="entry name" value="Proteasome subunit alpha type"/>
    <property type="match status" value="1"/>
</dbReference>
<dbReference type="InterPro" id="IPR015422">
    <property type="entry name" value="PyrdxlP-dep_Trfase_small"/>
</dbReference>
<dbReference type="GO" id="GO:0003735">
    <property type="term" value="F:structural constituent of ribosome"/>
    <property type="evidence" value="ECO:0007669"/>
    <property type="project" value="UniProtKB-ARBA"/>
</dbReference>
<dbReference type="SUPFAM" id="SSF53383">
    <property type="entry name" value="PLP-dependent transferases"/>
    <property type="match status" value="1"/>
</dbReference>
<dbReference type="SUPFAM" id="SSF56235">
    <property type="entry name" value="N-terminal nucleophile aminohydrolases (Ntn hydrolases)"/>
    <property type="match status" value="1"/>
</dbReference>
<dbReference type="PANTHER" id="PTHR11751">
    <property type="entry name" value="ALANINE AMINOTRANSFERASE"/>
    <property type="match status" value="1"/>
</dbReference>
<comment type="subcellular location">
    <subcellularLocation>
        <location evidence="4">Cytoplasm</location>
    </subcellularLocation>
    <subcellularLocation>
        <location evidence="3">Nucleus</location>
    </subcellularLocation>
</comment>
<evidence type="ECO:0000256" key="3">
    <source>
        <dbReference type="ARBA" id="ARBA00004123"/>
    </source>
</evidence>
<comment type="similarity">
    <text evidence="25">Belongs to the peptidase T1A family.</text>
</comment>
<name>A0A8X8WN03_SALSN</name>
<evidence type="ECO:0000256" key="15">
    <source>
        <dbReference type="ARBA" id="ARBA00023085"/>
    </source>
</evidence>
<dbReference type="Gene3D" id="2.160.20.10">
    <property type="entry name" value="Single-stranded right-handed beta-helix, Pectin lyase-like"/>
    <property type="match status" value="1"/>
</dbReference>
<dbReference type="GO" id="GO:0042545">
    <property type="term" value="P:cell wall modification"/>
    <property type="evidence" value="ECO:0007669"/>
    <property type="project" value="InterPro"/>
</dbReference>
<dbReference type="GO" id="GO:0030599">
    <property type="term" value="F:pectinesterase activity"/>
    <property type="evidence" value="ECO:0007669"/>
    <property type="project" value="UniProtKB-EC"/>
</dbReference>
<reference evidence="27" key="1">
    <citation type="submission" date="2018-01" db="EMBL/GenBank/DDBJ databases">
        <authorList>
            <person name="Mao J.F."/>
        </authorList>
    </citation>
    <scope>NUCLEOTIDE SEQUENCE</scope>
    <source>
        <strain evidence="27">Huo1</strain>
        <tissue evidence="27">Leaf</tissue>
    </source>
</reference>
<feature type="domain" description="Proteasome alpha-type subunits" evidence="26">
    <location>
        <begin position="593"/>
        <end position="615"/>
    </location>
</feature>
<dbReference type="GO" id="GO:0019773">
    <property type="term" value="C:proteasome core complex, alpha-subunit complex"/>
    <property type="evidence" value="ECO:0007669"/>
    <property type="project" value="UniProtKB-UniRule"/>
</dbReference>
<evidence type="ECO:0000256" key="22">
    <source>
        <dbReference type="ARBA" id="ARBA00076222"/>
    </source>
</evidence>
<evidence type="ECO:0000256" key="10">
    <source>
        <dbReference type="ARBA" id="ARBA00022679"/>
    </source>
</evidence>
<dbReference type="CDD" id="cd03753">
    <property type="entry name" value="proteasome_alpha_type_5"/>
    <property type="match status" value="1"/>
</dbReference>
<comment type="function">
    <text evidence="2">The proteasome is a multicatalytic proteinase complex which is characterized by its ability to cleave peptides with Arg, Phe, Tyr, Leu, and Glu adjacent to the leaving group at neutral or slightly basic pH. The proteasome has an ATP-dependent proteolytic activity.</text>
</comment>
<comment type="pathway">
    <text evidence="17">Photosynthesis; C4 acid pathway.</text>
</comment>
<evidence type="ECO:0000259" key="26">
    <source>
        <dbReference type="PROSITE" id="PS00388"/>
    </source>
</evidence>
<evidence type="ECO:0000256" key="21">
    <source>
        <dbReference type="ARBA" id="ARBA00074120"/>
    </source>
</evidence>
<evidence type="ECO:0000256" key="23">
    <source>
        <dbReference type="ARBA" id="ARBA00080231"/>
    </source>
</evidence>
<evidence type="ECO:0000256" key="5">
    <source>
        <dbReference type="ARBA" id="ARBA00005184"/>
    </source>
</evidence>
<dbReference type="GO" id="GO:0004021">
    <property type="term" value="F:L-alanine:2-oxoglutarate aminotransferase activity"/>
    <property type="evidence" value="ECO:0007669"/>
    <property type="project" value="TreeGrafter"/>
</dbReference>
<dbReference type="InterPro" id="IPR001353">
    <property type="entry name" value="Proteasome_sua/b"/>
</dbReference>
<dbReference type="SMART" id="SM00948">
    <property type="entry name" value="Proteasome_A_N"/>
    <property type="match status" value="1"/>
</dbReference>
<organism evidence="27">
    <name type="scientific">Salvia splendens</name>
    <name type="common">Scarlet sage</name>
    <dbReference type="NCBI Taxonomy" id="180675"/>
    <lineage>
        <taxon>Eukaryota</taxon>
        <taxon>Viridiplantae</taxon>
        <taxon>Streptophyta</taxon>
        <taxon>Embryophyta</taxon>
        <taxon>Tracheophyta</taxon>
        <taxon>Spermatophyta</taxon>
        <taxon>Magnoliopsida</taxon>
        <taxon>eudicotyledons</taxon>
        <taxon>Gunneridae</taxon>
        <taxon>Pentapetalae</taxon>
        <taxon>asterids</taxon>
        <taxon>lamiids</taxon>
        <taxon>Lamiales</taxon>
        <taxon>Lamiaceae</taxon>
        <taxon>Nepetoideae</taxon>
        <taxon>Mentheae</taxon>
        <taxon>Salviinae</taxon>
        <taxon>Salvia</taxon>
        <taxon>Salvia subgen. Calosphace</taxon>
        <taxon>core Calosphace</taxon>
    </lineage>
</organism>
<comment type="catalytic activity">
    <reaction evidence="19">
        <text>[(1-&gt;4)-alpha-D-galacturonosyl methyl ester](n) + n H2O = [(1-&gt;4)-alpha-D-galacturonosyl](n) + n methanol + n H(+)</text>
        <dbReference type="Rhea" id="RHEA:22380"/>
        <dbReference type="Rhea" id="RHEA-COMP:14570"/>
        <dbReference type="Rhea" id="RHEA-COMP:14573"/>
        <dbReference type="ChEBI" id="CHEBI:15377"/>
        <dbReference type="ChEBI" id="CHEBI:15378"/>
        <dbReference type="ChEBI" id="CHEBI:17790"/>
        <dbReference type="ChEBI" id="CHEBI:140522"/>
        <dbReference type="ChEBI" id="CHEBI:140523"/>
        <dbReference type="EC" id="3.1.1.11"/>
    </reaction>
</comment>
<dbReference type="FunFam" id="1.10.287.1970:FF:000001">
    <property type="entry name" value="Alanine aminotransferase 2"/>
    <property type="match status" value="1"/>
</dbReference>
<keyword evidence="10" id="KW-0808">Transferase</keyword>
<evidence type="ECO:0000313" key="28">
    <source>
        <dbReference type="Proteomes" id="UP000298416"/>
    </source>
</evidence>
<keyword evidence="9" id="KW-0032">Aminotransferase</keyword>
<dbReference type="Gene3D" id="3.40.640.10">
    <property type="entry name" value="Type I PLP-dependent aspartate aminotransferase-like (Major domain)"/>
    <property type="match status" value="1"/>
</dbReference>
<dbReference type="Proteomes" id="UP000298416">
    <property type="component" value="Unassembled WGS sequence"/>
</dbReference>
<dbReference type="FunFam" id="3.40.640.10:FF:000236">
    <property type="entry name" value="Alanine aminotransferase 2"/>
    <property type="match status" value="1"/>
</dbReference>
<evidence type="ECO:0000256" key="24">
    <source>
        <dbReference type="ARBA" id="ARBA00082842"/>
    </source>
</evidence>
<dbReference type="Pfam" id="PF00155">
    <property type="entry name" value="Aminotran_1_2"/>
    <property type="match status" value="1"/>
</dbReference>
<dbReference type="Pfam" id="PF10584">
    <property type="entry name" value="Proteasome_A_N"/>
    <property type="match status" value="1"/>
</dbReference>
<dbReference type="InterPro" id="IPR004839">
    <property type="entry name" value="Aminotransferase_I/II_large"/>
</dbReference>
<dbReference type="Pfam" id="PF01095">
    <property type="entry name" value="Pectinesterase"/>
    <property type="match status" value="1"/>
</dbReference>
<evidence type="ECO:0000256" key="7">
    <source>
        <dbReference type="ARBA" id="ARBA00022490"/>
    </source>
</evidence>
<dbReference type="AlphaFoldDB" id="A0A8X8WN03"/>
<dbReference type="InterPro" id="IPR000426">
    <property type="entry name" value="Proteasome_asu_N"/>
</dbReference>
<evidence type="ECO:0000256" key="8">
    <source>
        <dbReference type="ARBA" id="ARBA00022553"/>
    </source>
</evidence>
<dbReference type="GO" id="GO:0043161">
    <property type="term" value="P:proteasome-mediated ubiquitin-dependent protein catabolic process"/>
    <property type="evidence" value="ECO:0007669"/>
    <property type="project" value="InterPro"/>
</dbReference>
<accession>A0A8X8WN03</accession>
<keyword evidence="16" id="KW-0539">Nucleus</keyword>
<dbReference type="InterPro" id="IPR011050">
    <property type="entry name" value="Pectin_lyase_fold/virulence"/>
</dbReference>
<dbReference type="InterPro" id="IPR029055">
    <property type="entry name" value="Ntn_hydrolases_N"/>
</dbReference>
<dbReference type="PROSITE" id="PS51475">
    <property type="entry name" value="PROTEASOME_ALPHA_2"/>
    <property type="match status" value="1"/>
</dbReference>
<dbReference type="PANTHER" id="PTHR11751:SF29">
    <property type="entry name" value="ALANINE TRANSAMINASE"/>
    <property type="match status" value="1"/>
</dbReference>
<evidence type="ECO:0000256" key="14">
    <source>
        <dbReference type="ARBA" id="ARBA00022990"/>
    </source>
</evidence>
<comment type="function">
    <text evidence="20">Catalyzes the reversible transamination between alanine and 2-oxoglutarate to form pyruvate and glutamate. Participates in cellular nitrogen metabolism and also in liver gluconeogenesis starting with precursors transported from skeletal muscles.</text>
</comment>
<evidence type="ECO:0000256" key="25">
    <source>
        <dbReference type="PROSITE-ProRule" id="PRU00808"/>
    </source>
</evidence>
<evidence type="ECO:0000256" key="18">
    <source>
        <dbReference type="ARBA" id="ARBA00025785"/>
    </source>
</evidence>
<comment type="pathway">
    <text evidence="5">Glycan metabolism; pectin degradation; 2-dehydro-3-deoxy-D-gluconate from pectin: step 1/5.</text>
</comment>
<keyword evidence="14" id="KW-0007">Acetylation</keyword>
<dbReference type="CDD" id="cd00609">
    <property type="entry name" value="AAT_like"/>
    <property type="match status" value="1"/>
</dbReference>